<evidence type="ECO:0000256" key="1">
    <source>
        <dbReference type="SAM" id="MobiDB-lite"/>
    </source>
</evidence>
<gene>
    <name evidence="2" type="ORF">EJ06DRAFT_462215</name>
</gene>
<feature type="non-terminal residue" evidence="2">
    <location>
        <position position="132"/>
    </location>
</feature>
<feature type="non-terminal residue" evidence="2">
    <location>
        <position position="1"/>
    </location>
</feature>
<dbReference type="NCBIfam" id="TIGR03833">
    <property type="entry name" value="YwbE family protein"/>
    <property type="match status" value="1"/>
</dbReference>
<evidence type="ECO:0000313" key="3">
    <source>
        <dbReference type="Proteomes" id="UP000799640"/>
    </source>
</evidence>
<dbReference type="Pfam" id="PF09962">
    <property type="entry name" value="DUF2196"/>
    <property type="match status" value="1"/>
</dbReference>
<keyword evidence="3" id="KW-1185">Reference proteome</keyword>
<accession>A0A6G1HKF2</accession>
<protein>
    <recommendedName>
        <fullName evidence="4">UBZ4-type domain-containing protein</fullName>
    </recommendedName>
</protein>
<proteinExistence type="predicted"/>
<feature type="region of interest" description="Disordered" evidence="1">
    <location>
        <begin position="68"/>
        <end position="102"/>
    </location>
</feature>
<name>A0A6G1HKF2_9PEZI</name>
<evidence type="ECO:0008006" key="4">
    <source>
        <dbReference type="Google" id="ProtNLM"/>
    </source>
</evidence>
<dbReference type="AlphaFoldDB" id="A0A6G1HKF2"/>
<dbReference type="InterPro" id="IPR019240">
    <property type="entry name" value="DUF2196"/>
</dbReference>
<dbReference type="PANTHER" id="PTHR40069:SF1">
    <property type="entry name" value="YWBE PROTEIN"/>
    <property type="match status" value="1"/>
</dbReference>
<dbReference type="PANTHER" id="PTHR40069">
    <property type="entry name" value="YWBE PROTEIN"/>
    <property type="match status" value="1"/>
</dbReference>
<dbReference type="Proteomes" id="UP000799640">
    <property type="component" value="Unassembled WGS sequence"/>
</dbReference>
<sequence>NVPAAQNVVPGAPVSIVLKVDQPTGRQVQGIVGEVLTNGNHPHGIKVRLRDGRVGRVQQLVDEATARAASEGLQNLGRNGDPGRKKAQTSEETNDLSEATETTPSLPLVICPVCGSFEGDEAAVAFHVDTHF</sequence>
<dbReference type="EMBL" id="ML996706">
    <property type="protein sequence ID" value="KAF2396548.1"/>
    <property type="molecule type" value="Genomic_DNA"/>
</dbReference>
<evidence type="ECO:0000313" key="2">
    <source>
        <dbReference type="EMBL" id="KAF2396548.1"/>
    </source>
</evidence>
<dbReference type="OrthoDB" id="20105at2759"/>
<reference evidence="2" key="1">
    <citation type="journal article" date="2020" name="Stud. Mycol.">
        <title>101 Dothideomycetes genomes: a test case for predicting lifestyles and emergence of pathogens.</title>
        <authorList>
            <person name="Haridas S."/>
            <person name="Albert R."/>
            <person name="Binder M."/>
            <person name="Bloem J."/>
            <person name="Labutti K."/>
            <person name="Salamov A."/>
            <person name="Andreopoulos B."/>
            <person name="Baker S."/>
            <person name="Barry K."/>
            <person name="Bills G."/>
            <person name="Bluhm B."/>
            <person name="Cannon C."/>
            <person name="Castanera R."/>
            <person name="Culley D."/>
            <person name="Daum C."/>
            <person name="Ezra D."/>
            <person name="Gonzalez J."/>
            <person name="Henrissat B."/>
            <person name="Kuo A."/>
            <person name="Liang C."/>
            <person name="Lipzen A."/>
            <person name="Lutzoni F."/>
            <person name="Magnuson J."/>
            <person name="Mondo S."/>
            <person name="Nolan M."/>
            <person name="Ohm R."/>
            <person name="Pangilinan J."/>
            <person name="Park H.-J."/>
            <person name="Ramirez L."/>
            <person name="Alfaro M."/>
            <person name="Sun H."/>
            <person name="Tritt A."/>
            <person name="Yoshinaga Y."/>
            <person name="Zwiers L.-H."/>
            <person name="Turgeon B."/>
            <person name="Goodwin S."/>
            <person name="Spatafora J."/>
            <person name="Crous P."/>
            <person name="Grigoriev I."/>
        </authorList>
    </citation>
    <scope>NUCLEOTIDE SEQUENCE</scope>
    <source>
        <strain evidence="2">CBS 262.69</strain>
    </source>
</reference>
<organism evidence="2 3">
    <name type="scientific">Trichodelitschia bisporula</name>
    <dbReference type="NCBI Taxonomy" id="703511"/>
    <lineage>
        <taxon>Eukaryota</taxon>
        <taxon>Fungi</taxon>
        <taxon>Dikarya</taxon>
        <taxon>Ascomycota</taxon>
        <taxon>Pezizomycotina</taxon>
        <taxon>Dothideomycetes</taxon>
        <taxon>Dothideomycetes incertae sedis</taxon>
        <taxon>Phaeotrichales</taxon>
        <taxon>Phaeotrichaceae</taxon>
        <taxon>Trichodelitschia</taxon>
    </lineage>
</organism>